<evidence type="ECO:0000313" key="2">
    <source>
        <dbReference type="RefSeq" id="XP_026751710.2"/>
    </source>
</evidence>
<organism evidence="1 2">
    <name type="scientific">Galleria mellonella</name>
    <name type="common">Greater wax moth</name>
    <dbReference type="NCBI Taxonomy" id="7137"/>
    <lineage>
        <taxon>Eukaryota</taxon>
        <taxon>Metazoa</taxon>
        <taxon>Ecdysozoa</taxon>
        <taxon>Arthropoda</taxon>
        <taxon>Hexapoda</taxon>
        <taxon>Insecta</taxon>
        <taxon>Pterygota</taxon>
        <taxon>Neoptera</taxon>
        <taxon>Endopterygota</taxon>
        <taxon>Lepidoptera</taxon>
        <taxon>Glossata</taxon>
        <taxon>Ditrysia</taxon>
        <taxon>Pyraloidea</taxon>
        <taxon>Pyralidae</taxon>
        <taxon>Galleriinae</taxon>
        <taxon>Galleria</taxon>
    </lineage>
</organism>
<dbReference type="AlphaFoldDB" id="A0A6J1WKD8"/>
<evidence type="ECO:0000313" key="1">
    <source>
        <dbReference type="Proteomes" id="UP001652740"/>
    </source>
</evidence>
<dbReference type="RefSeq" id="XP_026751710.2">
    <property type="nucleotide sequence ID" value="XM_026895909.3"/>
</dbReference>
<name>A0A6J1WKD8_GALME</name>
<dbReference type="Proteomes" id="UP001652740">
    <property type="component" value="Unplaced"/>
</dbReference>
<sequence>MAIIPIKLKGDNLGKRHKHLNCLVNEAFVNNVPFEIIKILKEESPVDKLFKIDLASKYQNVDYILEILKDNDLFYVSRALKSYWLINDPRYSNIITPLYLENEVFPEMLTTSINKMKHWILLNIKDTNKCKEFYEFYKKKDEKFAMKFLPKCSPDFFLQELETIPTRKITPHFLKLLCEHCPKAAIIHLKRVVEEMKNIKCIRESINTNKYINCLQFLLKTDADTYFYIIENIYDREFKRLNKVTTKYIMEKHRNRFDSKPELYTAYLLNTTALTKFLNNNEIKELVIKCARAEYLGYSWFSYKFAEPLLKCMEPTEKSAFCKKIFHEKSFGEKITEPPYYIPSMPEFIDPIEDLNSEVSDRDYDQYMDVMMCEMRCMKRSDCYMQSLLHKLPTLLDKLFDLYRFSYFDETFTELTKCIPKESVLENRQHMLLVLVSKTGGRKEHLEKLLNLLVTKHSNEPVSLRATIVRSLAKRACIWRLVDDNWDLLLKFGHDLGLDGSPAAIICREGLHAVVLHHILQTGSCPLPIFSAFLKEFSTLNEYPLKKTEKELLLKYFPKLMLNIVKNEPDKAIECLNQTLDFFAAFRFPIEEFSEIVSSVASTYRRDPIGTRPLLKRLYEARVARKKLFKENFEVNQSDESYLNALRHDMQILFGDHFEKLLTVKTPLCPERFLRKLTIYFYNENHIIDNYQISLMHVFTIKPHVKLARIAALLGNAGTKPIWPITIDVTTKRQKELSDALSRLSHLIRPQISMENWKAKEHNMVTMVNWIHTCSEKSLRKNIDKLISEPRLARLVLALRTPGWPGLFAQTMLAASKNQPTKSLFVAVRVLRQQGKHFHKQDLETFKYVIMKCNLKNKKQGLYRNLAKLNAIPKSYKLDYCLIIYEVLETKFSAENGPTYDTAVVLLNCIYDNIDQVNVDYIQKILRYFLENYYTVDELEIDNDEYISYASIFGQIIARFLLLNETEEQQRNSFKDIGVPFLEKTLETLKIPNKGTKAISIVNSFIKSLKYTKLFLNPKCCLSVLNLIEEYFKESIPIEKSFNIICQLRFTILYGETLQKYLNQEPVHFQGQTFKNIESVKYTAFSFGKVIAKDIEDLVVQYFQSVRNMYSINLIDYLREQILWCIPKNAFIPSFIEGLIDDVTKTNAAIIGVYIYHNVLHLDNKDTEKLKEQIINIGNIYNEIKYFYNFNSKVIRCY</sequence>
<gene>
    <name evidence="2" type="primary">LOC113512122</name>
</gene>
<dbReference type="KEGG" id="gmw:113512122"/>
<dbReference type="GeneID" id="113512122"/>
<protein>
    <submittedName>
        <fullName evidence="2">Uncharacterized protein LOC113512122</fullName>
    </submittedName>
</protein>
<keyword evidence="1" id="KW-1185">Reference proteome</keyword>
<reference evidence="2" key="1">
    <citation type="submission" date="2025-08" db="UniProtKB">
        <authorList>
            <consortium name="RefSeq"/>
        </authorList>
    </citation>
    <scope>IDENTIFICATION</scope>
    <source>
        <tissue evidence="2">Whole larvae</tissue>
    </source>
</reference>
<dbReference type="InParanoid" id="A0A6J1WKD8"/>
<proteinExistence type="predicted"/>
<accession>A0A6J1WKD8</accession>